<gene>
    <name evidence="2" type="ORF">C7460_13330</name>
</gene>
<accession>A0A3D9KW60</accession>
<evidence type="ECO:0000313" key="3">
    <source>
        <dbReference type="Proteomes" id="UP000256779"/>
    </source>
</evidence>
<protein>
    <recommendedName>
        <fullName evidence="4">Nucleoid-structuring protein H-NS</fullName>
    </recommendedName>
</protein>
<reference evidence="2 3" key="1">
    <citation type="submission" date="2018-07" db="EMBL/GenBank/DDBJ databases">
        <title>Genomic Encyclopedia of Type Strains, Phase IV (KMG-IV): sequencing the most valuable type-strain genomes for metagenomic binning, comparative biology and taxonomic classification.</title>
        <authorList>
            <person name="Goeker M."/>
        </authorList>
    </citation>
    <scope>NUCLEOTIDE SEQUENCE [LARGE SCALE GENOMIC DNA]</scope>
    <source>
        <strain evidence="2 3">DSM 4134</strain>
    </source>
</reference>
<name>A0A3D9KW60_MARFU</name>
<evidence type="ECO:0008006" key="4">
    <source>
        <dbReference type="Google" id="ProtNLM"/>
    </source>
</evidence>
<feature type="compositionally biased region" description="Acidic residues" evidence="1">
    <location>
        <begin position="45"/>
        <end position="55"/>
    </location>
</feature>
<dbReference type="Proteomes" id="UP000256779">
    <property type="component" value="Unassembled WGS sequence"/>
</dbReference>
<sequence length="159" mass="17946">MRKLQFNTSMVALLALIIGFSSCKNKKKTSEISDPQEVKAQIEQELGDDDQEQEEQPERKVSKEPTKTQKLDNYFGAIANAPSTASANSSIREALGMFSSPDAPVLIVIYRGDGSTDYDEPTTIRRYLEYLKDTKNDKAEVEEMVMDDYGRIKELVLKK</sequence>
<evidence type="ECO:0000313" key="2">
    <source>
        <dbReference type="EMBL" id="RED92061.1"/>
    </source>
</evidence>
<organism evidence="2 3">
    <name type="scientific">Marinoscillum furvescens DSM 4134</name>
    <dbReference type="NCBI Taxonomy" id="1122208"/>
    <lineage>
        <taxon>Bacteria</taxon>
        <taxon>Pseudomonadati</taxon>
        <taxon>Bacteroidota</taxon>
        <taxon>Cytophagia</taxon>
        <taxon>Cytophagales</taxon>
        <taxon>Reichenbachiellaceae</taxon>
        <taxon>Marinoscillum</taxon>
    </lineage>
</organism>
<feature type="region of interest" description="Disordered" evidence="1">
    <location>
        <begin position="27"/>
        <end position="67"/>
    </location>
</feature>
<dbReference type="PROSITE" id="PS51257">
    <property type="entry name" value="PROKAR_LIPOPROTEIN"/>
    <property type="match status" value="1"/>
</dbReference>
<dbReference type="AlphaFoldDB" id="A0A3D9KW60"/>
<dbReference type="EMBL" id="QREG01000033">
    <property type="protein sequence ID" value="RED92061.1"/>
    <property type="molecule type" value="Genomic_DNA"/>
</dbReference>
<dbReference type="RefSeq" id="WP_115870356.1">
    <property type="nucleotide sequence ID" value="NZ_QREG01000033.1"/>
</dbReference>
<evidence type="ECO:0000256" key="1">
    <source>
        <dbReference type="SAM" id="MobiDB-lite"/>
    </source>
</evidence>
<feature type="compositionally biased region" description="Basic and acidic residues" evidence="1">
    <location>
        <begin position="56"/>
        <end position="67"/>
    </location>
</feature>
<proteinExistence type="predicted"/>
<dbReference type="OrthoDB" id="982356at2"/>
<comment type="caution">
    <text evidence="2">The sequence shown here is derived from an EMBL/GenBank/DDBJ whole genome shotgun (WGS) entry which is preliminary data.</text>
</comment>
<feature type="compositionally biased region" description="Basic and acidic residues" evidence="1">
    <location>
        <begin position="28"/>
        <end position="42"/>
    </location>
</feature>
<keyword evidence="3" id="KW-1185">Reference proteome</keyword>